<dbReference type="InterPro" id="IPR007159">
    <property type="entry name" value="SpoVT-AbrB_dom"/>
</dbReference>
<protein>
    <recommendedName>
        <fullName evidence="1 7">Transcriptional regulator MraZ</fullName>
    </recommendedName>
</protein>
<dbReference type="GO" id="GO:0009295">
    <property type="term" value="C:nucleoid"/>
    <property type="evidence" value="ECO:0007669"/>
    <property type="project" value="UniProtKB-SubCell"/>
</dbReference>
<dbReference type="InterPro" id="IPR003444">
    <property type="entry name" value="MraZ"/>
</dbReference>
<evidence type="ECO:0000259" key="8">
    <source>
        <dbReference type="PROSITE" id="PS51740"/>
    </source>
</evidence>
<dbReference type="Gene3D" id="3.40.1550.20">
    <property type="entry name" value="Transcriptional regulator MraZ domain"/>
    <property type="match status" value="1"/>
</dbReference>
<evidence type="ECO:0000256" key="6">
    <source>
        <dbReference type="ARBA" id="ARBA00023163"/>
    </source>
</evidence>
<comment type="subcellular location">
    <subcellularLocation>
        <location evidence="7">Cytoplasm</location>
        <location evidence="7">Nucleoid</location>
    </subcellularLocation>
</comment>
<dbReference type="InterPro" id="IPR037914">
    <property type="entry name" value="SpoVT-AbrB_sf"/>
</dbReference>
<reference evidence="9 10" key="1">
    <citation type="submission" date="2017-09" db="EMBL/GenBank/DDBJ databases">
        <title>Depth-based differentiation of microbial function through sediment-hosted aquifers and enrichment of novel symbionts in the deep terrestrial subsurface.</title>
        <authorList>
            <person name="Probst A.J."/>
            <person name="Ladd B."/>
            <person name="Jarett J.K."/>
            <person name="Geller-Mcgrath D.E."/>
            <person name="Sieber C.M."/>
            <person name="Emerson J.B."/>
            <person name="Anantharaman K."/>
            <person name="Thomas B.C."/>
            <person name="Malmstrom R."/>
            <person name="Stieglmeier M."/>
            <person name="Klingl A."/>
            <person name="Woyke T."/>
            <person name="Ryan C.M."/>
            <person name="Banfield J.F."/>
        </authorList>
    </citation>
    <scope>NUCLEOTIDE SEQUENCE [LARGE SCALE GENOMIC DNA]</scope>
    <source>
        <strain evidence="9">CG10_big_fil_rev_8_21_14_0_10_51_16</strain>
    </source>
</reference>
<evidence type="ECO:0000256" key="5">
    <source>
        <dbReference type="ARBA" id="ARBA00023125"/>
    </source>
</evidence>
<proteinExistence type="inferred from homology"/>
<sequence length="144" mass="16442">MLIGEYKHQIDTKKRLSLPAKFRKELGRRVVITKGLDKCLFLYSPSEWEAQAKRFAALSLGAAEQRSFNRLMFSSAMEVEVDAIGRILVPDYLKEFARLNEKIIVAGVYSRVEIWDQELWREHSAKITASADELAQKLGEVGLI</sequence>
<evidence type="ECO:0000256" key="4">
    <source>
        <dbReference type="ARBA" id="ARBA00023015"/>
    </source>
</evidence>
<accession>A0A2H0REH4</accession>
<dbReference type="GO" id="GO:2000143">
    <property type="term" value="P:negative regulation of DNA-templated transcription initiation"/>
    <property type="evidence" value="ECO:0007669"/>
    <property type="project" value="TreeGrafter"/>
</dbReference>
<evidence type="ECO:0000313" key="9">
    <source>
        <dbReference type="EMBL" id="PIR44786.1"/>
    </source>
</evidence>
<comment type="caution">
    <text evidence="9">The sequence shown here is derived from an EMBL/GenBank/DDBJ whole genome shotgun (WGS) entry which is preliminary data.</text>
</comment>
<dbReference type="NCBIfam" id="TIGR00242">
    <property type="entry name" value="division/cell wall cluster transcriptional repressor MraZ"/>
    <property type="match status" value="1"/>
</dbReference>
<dbReference type="PANTHER" id="PTHR34701:SF1">
    <property type="entry name" value="TRANSCRIPTIONAL REGULATOR MRAZ"/>
    <property type="match status" value="1"/>
</dbReference>
<dbReference type="AlphaFoldDB" id="A0A2H0REH4"/>
<comment type="subunit">
    <text evidence="7">Forms oligomers.</text>
</comment>
<keyword evidence="5 7" id="KW-0238">DNA-binding</keyword>
<keyword evidence="4 7" id="KW-0805">Transcription regulation</keyword>
<dbReference type="CDD" id="cd16320">
    <property type="entry name" value="MraZ_N"/>
    <property type="match status" value="1"/>
</dbReference>
<dbReference type="GO" id="GO:0005737">
    <property type="term" value="C:cytoplasm"/>
    <property type="evidence" value="ECO:0007669"/>
    <property type="project" value="UniProtKB-UniRule"/>
</dbReference>
<dbReference type="InterPro" id="IPR020603">
    <property type="entry name" value="MraZ_dom"/>
</dbReference>
<dbReference type="PANTHER" id="PTHR34701">
    <property type="entry name" value="TRANSCRIPTIONAL REGULATOR MRAZ"/>
    <property type="match status" value="1"/>
</dbReference>
<evidence type="ECO:0000256" key="7">
    <source>
        <dbReference type="HAMAP-Rule" id="MF_01008"/>
    </source>
</evidence>
<dbReference type="EMBL" id="PCYI01000019">
    <property type="protein sequence ID" value="PIR44786.1"/>
    <property type="molecule type" value="Genomic_DNA"/>
</dbReference>
<dbReference type="GO" id="GO:0003700">
    <property type="term" value="F:DNA-binding transcription factor activity"/>
    <property type="evidence" value="ECO:0007669"/>
    <property type="project" value="UniProtKB-UniRule"/>
</dbReference>
<keyword evidence="6 7" id="KW-0804">Transcription</keyword>
<keyword evidence="3" id="KW-0677">Repeat</keyword>
<dbReference type="SUPFAM" id="SSF89447">
    <property type="entry name" value="AbrB/MazE/MraZ-like"/>
    <property type="match status" value="1"/>
</dbReference>
<dbReference type="CDD" id="cd16321">
    <property type="entry name" value="MraZ_C"/>
    <property type="match status" value="1"/>
</dbReference>
<organism evidence="9 10">
    <name type="scientific">Candidatus Vogelbacteria bacterium CG10_big_fil_rev_8_21_14_0_10_51_16</name>
    <dbReference type="NCBI Taxonomy" id="1975045"/>
    <lineage>
        <taxon>Bacteria</taxon>
        <taxon>Candidatus Vogeliibacteriota</taxon>
    </lineage>
</organism>
<dbReference type="GO" id="GO:0000976">
    <property type="term" value="F:transcription cis-regulatory region binding"/>
    <property type="evidence" value="ECO:0007669"/>
    <property type="project" value="TreeGrafter"/>
</dbReference>
<dbReference type="InterPro" id="IPR038619">
    <property type="entry name" value="MraZ_sf"/>
</dbReference>
<evidence type="ECO:0000256" key="1">
    <source>
        <dbReference type="ARBA" id="ARBA00013860"/>
    </source>
</evidence>
<dbReference type="InterPro" id="IPR035644">
    <property type="entry name" value="MraZ_C"/>
</dbReference>
<feature type="domain" description="SpoVT-AbrB" evidence="8">
    <location>
        <begin position="5"/>
        <end position="47"/>
    </location>
</feature>
<comment type="similarity">
    <text evidence="7">Belongs to the MraZ family.</text>
</comment>
<feature type="domain" description="SpoVT-AbrB" evidence="8">
    <location>
        <begin position="76"/>
        <end position="119"/>
    </location>
</feature>
<dbReference type="Proteomes" id="UP000228767">
    <property type="component" value="Unassembled WGS sequence"/>
</dbReference>
<evidence type="ECO:0000313" key="10">
    <source>
        <dbReference type="Proteomes" id="UP000228767"/>
    </source>
</evidence>
<name>A0A2H0REH4_9BACT</name>
<evidence type="ECO:0000256" key="3">
    <source>
        <dbReference type="ARBA" id="ARBA00022737"/>
    </source>
</evidence>
<dbReference type="HAMAP" id="MF_01008">
    <property type="entry name" value="MraZ"/>
    <property type="match status" value="1"/>
</dbReference>
<keyword evidence="2 7" id="KW-0963">Cytoplasm</keyword>
<evidence type="ECO:0000256" key="2">
    <source>
        <dbReference type="ARBA" id="ARBA00022490"/>
    </source>
</evidence>
<dbReference type="Pfam" id="PF02381">
    <property type="entry name" value="MraZ"/>
    <property type="match status" value="2"/>
</dbReference>
<dbReference type="PROSITE" id="PS51740">
    <property type="entry name" value="SPOVT_ABRB"/>
    <property type="match status" value="2"/>
</dbReference>
<dbReference type="InterPro" id="IPR035642">
    <property type="entry name" value="MraZ_N"/>
</dbReference>
<gene>
    <name evidence="7 9" type="primary">mraZ</name>
    <name evidence="9" type="ORF">COV10_02790</name>
</gene>